<name>A0A941APU7_9BACI</name>
<dbReference type="Gene3D" id="3.40.50.2300">
    <property type="match status" value="2"/>
</dbReference>
<dbReference type="PANTHER" id="PTHR30146:SF149">
    <property type="entry name" value="HTH-TYPE TRANSCRIPTIONAL REGULATOR EBGR"/>
    <property type="match status" value="1"/>
</dbReference>
<dbReference type="InterPro" id="IPR010982">
    <property type="entry name" value="Lambda_DNA-bd_dom_sf"/>
</dbReference>
<dbReference type="AlphaFoldDB" id="A0A941APU7"/>
<evidence type="ECO:0000313" key="5">
    <source>
        <dbReference type="EMBL" id="MBP3951897.1"/>
    </source>
</evidence>
<dbReference type="Proteomes" id="UP000678228">
    <property type="component" value="Unassembled WGS sequence"/>
</dbReference>
<dbReference type="SUPFAM" id="SSF47413">
    <property type="entry name" value="lambda repressor-like DNA-binding domains"/>
    <property type="match status" value="1"/>
</dbReference>
<accession>A0A941APU7</accession>
<dbReference type="Pfam" id="PF13377">
    <property type="entry name" value="Peripla_BP_3"/>
    <property type="match status" value="1"/>
</dbReference>
<dbReference type="Pfam" id="PF00356">
    <property type="entry name" value="LacI"/>
    <property type="match status" value="1"/>
</dbReference>
<dbReference type="EMBL" id="JAGKSQ010000004">
    <property type="protein sequence ID" value="MBP3951897.1"/>
    <property type="molecule type" value="Genomic_DNA"/>
</dbReference>
<evidence type="ECO:0000256" key="1">
    <source>
        <dbReference type="ARBA" id="ARBA00023015"/>
    </source>
</evidence>
<keyword evidence="3" id="KW-0804">Transcription</keyword>
<protein>
    <submittedName>
        <fullName evidence="5">LacI family DNA-binding transcriptional regulator</fullName>
    </submittedName>
</protein>
<dbReference type="InterPro" id="IPR028082">
    <property type="entry name" value="Peripla_BP_I"/>
</dbReference>
<dbReference type="PRINTS" id="PR00036">
    <property type="entry name" value="HTHLACI"/>
</dbReference>
<keyword evidence="6" id="KW-1185">Reference proteome</keyword>
<dbReference type="SUPFAM" id="SSF53822">
    <property type="entry name" value="Periplasmic binding protein-like I"/>
    <property type="match status" value="1"/>
</dbReference>
<dbReference type="PROSITE" id="PS00356">
    <property type="entry name" value="HTH_LACI_1"/>
    <property type="match status" value="1"/>
</dbReference>
<dbReference type="Gene3D" id="1.10.260.40">
    <property type="entry name" value="lambda repressor-like DNA-binding domains"/>
    <property type="match status" value="1"/>
</dbReference>
<dbReference type="InterPro" id="IPR000843">
    <property type="entry name" value="HTH_LacI"/>
</dbReference>
<evidence type="ECO:0000256" key="3">
    <source>
        <dbReference type="ARBA" id="ARBA00023163"/>
    </source>
</evidence>
<keyword evidence="2 5" id="KW-0238">DNA-binding</keyword>
<comment type="caution">
    <text evidence="5">The sequence shown here is derived from an EMBL/GenBank/DDBJ whole genome shotgun (WGS) entry which is preliminary data.</text>
</comment>
<dbReference type="PROSITE" id="PS50932">
    <property type="entry name" value="HTH_LACI_2"/>
    <property type="match status" value="1"/>
</dbReference>
<organism evidence="5 6">
    <name type="scientific">Halalkalibacter suaedae</name>
    <dbReference type="NCBI Taxonomy" id="2822140"/>
    <lineage>
        <taxon>Bacteria</taxon>
        <taxon>Bacillati</taxon>
        <taxon>Bacillota</taxon>
        <taxon>Bacilli</taxon>
        <taxon>Bacillales</taxon>
        <taxon>Bacillaceae</taxon>
        <taxon>Halalkalibacter</taxon>
    </lineage>
</organism>
<dbReference type="InterPro" id="IPR046335">
    <property type="entry name" value="LacI/GalR-like_sensor"/>
</dbReference>
<dbReference type="PANTHER" id="PTHR30146">
    <property type="entry name" value="LACI-RELATED TRANSCRIPTIONAL REPRESSOR"/>
    <property type="match status" value="1"/>
</dbReference>
<proteinExistence type="predicted"/>
<dbReference type="CDD" id="cd01392">
    <property type="entry name" value="HTH_LacI"/>
    <property type="match status" value="1"/>
</dbReference>
<evidence type="ECO:0000259" key="4">
    <source>
        <dbReference type="PROSITE" id="PS50932"/>
    </source>
</evidence>
<feature type="domain" description="HTH lacI-type" evidence="4">
    <location>
        <begin position="2"/>
        <end position="54"/>
    </location>
</feature>
<dbReference type="SMART" id="SM00354">
    <property type="entry name" value="HTH_LACI"/>
    <property type="match status" value="1"/>
</dbReference>
<keyword evidence="1" id="KW-0805">Transcription regulation</keyword>
<evidence type="ECO:0000313" key="6">
    <source>
        <dbReference type="Proteomes" id="UP000678228"/>
    </source>
</evidence>
<dbReference type="GO" id="GO:0000976">
    <property type="term" value="F:transcription cis-regulatory region binding"/>
    <property type="evidence" value="ECO:0007669"/>
    <property type="project" value="TreeGrafter"/>
</dbReference>
<dbReference type="GO" id="GO:0003700">
    <property type="term" value="F:DNA-binding transcription factor activity"/>
    <property type="evidence" value="ECO:0007669"/>
    <property type="project" value="TreeGrafter"/>
</dbReference>
<evidence type="ECO:0000256" key="2">
    <source>
        <dbReference type="ARBA" id="ARBA00023125"/>
    </source>
</evidence>
<sequence length="340" mass="38740">MATIKDIAEKVGVSSATVSRVLNYDSSLSVGESTKKQIFKVAEELSYRKRRKRTPAHRRIAFVHIKTEEEELDDVYYMSIRVGIEERADYHKVELLKYLKGDLDNIVTDIDGIIVVGDTFEEQVEKLKNITPNIVMIDSFYVDDSCDAVLVDFERVSSQVLDFLLDTGHKEIGFLGGTQNFADDQPPIQEKRETFFRRYMEEKGLLDERYVFIEKFNVNAGYRLMKNAIHTLKDDLPTAFYAGNDPLAIGALRALQEENISVPDRVSIIGINDVSISKYIYPSLSTVRIETELMGETAIDLIIERLTNERKIPKKVYIGTKLVIRNSTKNLNSIHANTSQ</sequence>
<gene>
    <name evidence="5" type="ORF">J7W16_12220</name>
</gene>
<dbReference type="CDD" id="cd01544">
    <property type="entry name" value="PBP1_GalR"/>
    <property type="match status" value="1"/>
</dbReference>
<reference evidence="5" key="1">
    <citation type="submission" date="2021-03" db="EMBL/GenBank/DDBJ databases">
        <title>Bacillus suaedae sp. nov., isolated from Suaeda aralocaspica.</title>
        <authorList>
            <person name="Lei R.F.R."/>
        </authorList>
    </citation>
    <scope>NUCLEOTIDE SEQUENCE</scope>
    <source>
        <strain evidence="5">YZJH907-2</strain>
    </source>
</reference>